<accession>A0A1M7D483</accession>
<evidence type="ECO:0000313" key="4">
    <source>
        <dbReference type="EMBL" id="SHL73999.1"/>
    </source>
</evidence>
<dbReference type="Proteomes" id="UP000186002">
    <property type="component" value="Unassembled WGS sequence"/>
</dbReference>
<gene>
    <name evidence="4" type="ORF">SAMN05444272_1357</name>
</gene>
<dbReference type="GO" id="GO:0016853">
    <property type="term" value="F:isomerase activity"/>
    <property type="evidence" value="ECO:0007669"/>
    <property type="project" value="UniProtKB-KW"/>
</dbReference>
<dbReference type="GO" id="GO:0005975">
    <property type="term" value="P:carbohydrate metabolic process"/>
    <property type="evidence" value="ECO:0007669"/>
    <property type="project" value="InterPro"/>
</dbReference>
<proteinExistence type="inferred from homology"/>
<keyword evidence="2 4" id="KW-0413">Isomerase</keyword>
<dbReference type="PANTHER" id="PTHR15108">
    <property type="entry name" value="N-ACYLGLUCOSAMINE-2-EPIMERASE"/>
    <property type="match status" value="1"/>
</dbReference>
<dbReference type="InterPro" id="IPR034116">
    <property type="entry name" value="AGE_dom"/>
</dbReference>
<dbReference type="CDD" id="cd00249">
    <property type="entry name" value="AGE"/>
    <property type="match status" value="1"/>
</dbReference>
<dbReference type="InterPro" id="IPR008928">
    <property type="entry name" value="6-hairpin_glycosidase_sf"/>
</dbReference>
<dbReference type="AlphaFoldDB" id="A0A1M7D483"/>
<evidence type="ECO:0000256" key="2">
    <source>
        <dbReference type="ARBA" id="ARBA00023235"/>
    </source>
</evidence>
<dbReference type="EMBL" id="FRBW01000001">
    <property type="protein sequence ID" value="SHL73999.1"/>
    <property type="molecule type" value="Genomic_DNA"/>
</dbReference>
<name>A0A1M7D483_9HYPH</name>
<evidence type="ECO:0000256" key="1">
    <source>
        <dbReference type="ARBA" id="ARBA00008558"/>
    </source>
</evidence>
<dbReference type="InterPro" id="IPR010819">
    <property type="entry name" value="AGE/CE"/>
</dbReference>
<evidence type="ECO:0000313" key="5">
    <source>
        <dbReference type="Proteomes" id="UP000186002"/>
    </source>
</evidence>
<comment type="similarity">
    <text evidence="1">Belongs to the N-acylglucosamine 2-epimerase family.</text>
</comment>
<dbReference type="STRING" id="735517.SAMN05444272_1357"/>
<protein>
    <submittedName>
        <fullName evidence="4">Mannose-6-phosphate isomerase, type 3</fullName>
    </submittedName>
</protein>
<keyword evidence="5" id="KW-1185">Reference proteome</keyword>
<organism evidence="4 5">
    <name type="scientific">Roseibium suaedae</name>
    <dbReference type="NCBI Taxonomy" id="735517"/>
    <lineage>
        <taxon>Bacteria</taxon>
        <taxon>Pseudomonadati</taxon>
        <taxon>Pseudomonadota</taxon>
        <taxon>Alphaproteobacteria</taxon>
        <taxon>Hyphomicrobiales</taxon>
        <taxon>Stappiaceae</taxon>
        <taxon>Roseibium</taxon>
    </lineage>
</organism>
<dbReference type="Gene3D" id="1.50.10.10">
    <property type="match status" value="1"/>
</dbReference>
<reference evidence="4 5" key="1">
    <citation type="submission" date="2016-11" db="EMBL/GenBank/DDBJ databases">
        <authorList>
            <person name="Jaros S."/>
            <person name="Januszkiewicz K."/>
            <person name="Wedrychowicz H."/>
        </authorList>
    </citation>
    <scope>NUCLEOTIDE SEQUENCE [LARGE SCALE GENOMIC DNA]</scope>
    <source>
        <strain evidence="4 5">DSM 22153</strain>
    </source>
</reference>
<feature type="region of interest" description="Disordered" evidence="3">
    <location>
        <begin position="1"/>
        <end position="23"/>
    </location>
</feature>
<dbReference type="Pfam" id="PF07221">
    <property type="entry name" value="GlcNAc_2-epim"/>
    <property type="match status" value="1"/>
</dbReference>
<sequence length="408" mass="45257">MSPVRIAGTGQMMSSTERTGKPASDFQAATNRLTDWLLSSALPVWQEFGIDLENGGFHEALELGTAAPADLPKRARVQPRQIYSFIEGGRFGWQGPWQKIARNGLDWFQAHYRLEDGTVAAAVAPDGTKTDVSFDLYNHAFTLFALGQAVAAFPELKQALLSDANTLLALLKARYAHPERGFREANPDRLPLCSNPHMHMFEAALALSDVEPEGPWPALADEIATLAMTRFIDAGNGGLREFFDMDWSPMPDDRGRVMEPGHQFEWAWLLAKWGALRGNEEARAKARRLYEIGMTYGICPARKVAIMALNDDFSVRDPLARLWGQTEWIKAAAVLAEQSDGAERDTFLADAVRAVDALFVYFDVAPLGLWRDKLLADGSFKEEPAPASSFYHIICAIAEARRVTDRLT</sequence>
<evidence type="ECO:0000256" key="3">
    <source>
        <dbReference type="SAM" id="MobiDB-lite"/>
    </source>
</evidence>
<dbReference type="SUPFAM" id="SSF48208">
    <property type="entry name" value="Six-hairpin glycosidases"/>
    <property type="match status" value="1"/>
</dbReference>
<dbReference type="InterPro" id="IPR012341">
    <property type="entry name" value="6hp_glycosidase-like_sf"/>
</dbReference>